<comment type="caution">
    <text evidence="2">The sequence shown here is derived from an EMBL/GenBank/DDBJ whole genome shotgun (WGS) entry which is preliminary data.</text>
</comment>
<proteinExistence type="predicted"/>
<evidence type="ECO:0000313" key="3">
    <source>
        <dbReference type="Proteomes" id="UP001189429"/>
    </source>
</evidence>
<dbReference type="EMBL" id="CAUYUJ010014148">
    <property type="protein sequence ID" value="CAK0837376.1"/>
    <property type="molecule type" value="Genomic_DNA"/>
</dbReference>
<reference evidence="2" key="1">
    <citation type="submission" date="2023-10" db="EMBL/GenBank/DDBJ databases">
        <authorList>
            <person name="Chen Y."/>
            <person name="Shah S."/>
            <person name="Dougan E. K."/>
            <person name="Thang M."/>
            <person name="Chan C."/>
        </authorList>
    </citation>
    <scope>NUCLEOTIDE SEQUENCE [LARGE SCALE GENOMIC DNA]</scope>
</reference>
<feature type="non-terminal residue" evidence="2">
    <location>
        <position position="182"/>
    </location>
</feature>
<evidence type="ECO:0000256" key="1">
    <source>
        <dbReference type="SAM" id="MobiDB-lite"/>
    </source>
</evidence>
<gene>
    <name evidence="2" type="ORF">PCOR1329_LOCUS33586</name>
</gene>
<protein>
    <submittedName>
        <fullName evidence="2">Uncharacterized protein</fullName>
    </submittedName>
</protein>
<feature type="compositionally biased region" description="Acidic residues" evidence="1">
    <location>
        <begin position="156"/>
        <end position="175"/>
    </location>
</feature>
<name>A0ABN9SXR8_9DINO</name>
<keyword evidence="3" id="KW-1185">Reference proteome</keyword>
<evidence type="ECO:0000313" key="2">
    <source>
        <dbReference type="EMBL" id="CAK0837376.1"/>
    </source>
</evidence>
<accession>A0ABN9SXR8</accession>
<feature type="compositionally biased region" description="Low complexity" evidence="1">
    <location>
        <begin position="67"/>
        <end position="81"/>
    </location>
</feature>
<feature type="compositionally biased region" description="Basic and acidic residues" evidence="1">
    <location>
        <begin position="97"/>
        <end position="106"/>
    </location>
</feature>
<organism evidence="2 3">
    <name type="scientific">Prorocentrum cordatum</name>
    <dbReference type="NCBI Taxonomy" id="2364126"/>
    <lineage>
        <taxon>Eukaryota</taxon>
        <taxon>Sar</taxon>
        <taxon>Alveolata</taxon>
        <taxon>Dinophyceae</taxon>
        <taxon>Prorocentrales</taxon>
        <taxon>Prorocentraceae</taxon>
        <taxon>Prorocentrum</taxon>
    </lineage>
</organism>
<dbReference type="Proteomes" id="UP001189429">
    <property type="component" value="Unassembled WGS sequence"/>
</dbReference>
<sequence>MTALLTPAGGTIDPGDAAAVIANAAVTILPEESPGASPATMQAAAAQNVLQALCVRQNSTAAVGSLQEAPAEEPAQPAGGASADSHQPAEEADGEPVDQRGADGPHPDGPAEPDGAQRVAHLDGSQAAILVSGSQPDAAVGEWEEPAEEAQRSDPEDLPAEQQSDDDNAKDEDIEALLASQG</sequence>
<feature type="region of interest" description="Disordered" evidence="1">
    <location>
        <begin position="61"/>
        <end position="182"/>
    </location>
</feature>